<dbReference type="InterPro" id="IPR050695">
    <property type="entry name" value="N-acetylmuramoyl_amidase_3"/>
</dbReference>
<evidence type="ECO:0000313" key="6">
    <source>
        <dbReference type="Proteomes" id="UP001470752"/>
    </source>
</evidence>
<evidence type="ECO:0000256" key="3">
    <source>
        <dbReference type="SAM" id="SignalP"/>
    </source>
</evidence>
<evidence type="ECO:0000256" key="2">
    <source>
        <dbReference type="ARBA" id="ARBA00022801"/>
    </source>
</evidence>
<gene>
    <name evidence="5" type="ORF">AAAX94_11840</name>
</gene>
<feature type="signal peptide" evidence="3">
    <location>
        <begin position="1"/>
        <end position="28"/>
    </location>
</feature>
<dbReference type="GO" id="GO:0008745">
    <property type="term" value="F:N-acetylmuramoyl-L-alanine amidase activity"/>
    <property type="evidence" value="ECO:0007669"/>
    <property type="project" value="UniProtKB-EC"/>
</dbReference>
<evidence type="ECO:0000256" key="1">
    <source>
        <dbReference type="ARBA" id="ARBA00022737"/>
    </source>
</evidence>
<proteinExistence type="predicted"/>
<evidence type="ECO:0000313" key="5">
    <source>
        <dbReference type="EMBL" id="MEQ2413704.1"/>
    </source>
</evidence>
<dbReference type="InterPro" id="IPR002508">
    <property type="entry name" value="MurNAc-LAA_cat"/>
</dbReference>
<evidence type="ECO:0000259" key="4">
    <source>
        <dbReference type="SMART" id="SM00646"/>
    </source>
</evidence>
<dbReference type="RefSeq" id="WP_021924751.1">
    <property type="nucleotide sequence ID" value="NZ_JBBNFW010000177.1"/>
</dbReference>
<dbReference type="CDD" id="cd02696">
    <property type="entry name" value="MurNAc-LAA"/>
    <property type="match status" value="1"/>
</dbReference>
<comment type="caution">
    <text evidence="5">The sequence shown here is derived from an EMBL/GenBank/DDBJ whole genome shotgun (WGS) entry which is preliminary data.</text>
</comment>
<feature type="domain" description="MurNAc-LAA" evidence="4">
    <location>
        <begin position="103"/>
        <end position="242"/>
    </location>
</feature>
<dbReference type="PANTHER" id="PTHR30404:SF0">
    <property type="entry name" value="N-ACETYLMURAMOYL-L-ALANINE AMIDASE AMIC"/>
    <property type="match status" value="1"/>
</dbReference>
<feature type="chain" id="PRO_5045649894" evidence="3">
    <location>
        <begin position="29"/>
        <end position="437"/>
    </location>
</feature>
<keyword evidence="6" id="KW-1185">Reference proteome</keyword>
<dbReference type="Pfam" id="PF19127">
    <property type="entry name" value="Choline_bind_3"/>
    <property type="match status" value="1"/>
</dbReference>
<organism evidence="5 6">
    <name type="scientific">Blautia acetigignens</name>
    <dbReference type="NCBI Taxonomy" id="2981783"/>
    <lineage>
        <taxon>Bacteria</taxon>
        <taxon>Bacillati</taxon>
        <taxon>Bacillota</taxon>
        <taxon>Clostridia</taxon>
        <taxon>Lachnospirales</taxon>
        <taxon>Lachnospiraceae</taxon>
        <taxon>Blautia</taxon>
    </lineage>
</organism>
<dbReference type="Gene3D" id="2.10.270.10">
    <property type="entry name" value="Cholin Binding"/>
    <property type="match status" value="2"/>
</dbReference>
<dbReference type="PANTHER" id="PTHR30404">
    <property type="entry name" value="N-ACETYLMURAMOYL-L-ALANINE AMIDASE"/>
    <property type="match status" value="1"/>
</dbReference>
<keyword evidence="3" id="KW-0732">Signal</keyword>
<dbReference type="InterPro" id="IPR018337">
    <property type="entry name" value="Cell_wall/Cho-bd_repeat"/>
</dbReference>
<dbReference type="SUPFAM" id="SSF69360">
    <property type="entry name" value="Cell wall binding repeat"/>
    <property type="match status" value="1"/>
</dbReference>
<protein>
    <submittedName>
        <fullName evidence="5">N-acetylmuramoyl-L-alanine amidase</fullName>
        <ecNumber evidence="5">3.5.1.28</ecNumber>
    </submittedName>
</protein>
<dbReference type="Gene3D" id="3.40.630.40">
    <property type="entry name" value="Zn-dependent exopeptidases"/>
    <property type="match status" value="1"/>
</dbReference>
<dbReference type="SUPFAM" id="SSF53187">
    <property type="entry name" value="Zn-dependent exopeptidases"/>
    <property type="match status" value="1"/>
</dbReference>
<sequence>MGKKKRWMAAVLCLAMLVTAAVPSTVNAATEKFTEKKVVVLDPGHGGYDSGAVEVHNGQQYIEAEINWKIARYTMQELQKYPNIEVHMTRNNQNQFVGLVDRVLIAKSYQADLLVSQHINSADTPYAKGASVLVSSGTYRPYLAETEKLFGRYVIDELGKLGISKRFSAQGGMEYRLSSDGSVYPNGARRDYYAIVAQSVQQDLPGVIIEHAFVSSPSDAYNFFRTNSQLKKLGQADARAIVRYFNRIRSQEQSKDTSDTVTSNQKNGWKKAGSNMRYYINGVRQKNRVLHLKDGTYYVDKNGNRAYGWKTINGNCYFFDKRNDGKASVGWLTRPSGVFCFNANGIRYENTQLISTSGKIYIIGSDGKRCSGWTNYRGERYYINNRGYAHTGWLRRGGKWYCFDKKKGAMYRNRTVKMDPGQINYKFDRRGVCTNRK</sequence>
<keyword evidence="2 5" id="KW-0378">Hydrolase</keyword>
<dbReference type="SMART" id="SM00646">
    <property type="entry name" value="Ami_3"/>
    <property type="match status" value="1"/>
</dbReference>
<dbReference type="Proteomes" id="UP001470752">
    <property type="component" value="Unassembled WGS sequence"/>
</dbReference>
<dbReference type="Pfam" id="PF01520">
    <property type="entry name" value="Amidase_3"/>
    <property type="match status" value="1"/>
</dbReference>
<dbReference type="EMBL" id="JBBNFW010000177">
    <property type="protein sequence ID" value="MEQ2413704.1"/>
    <property type="molecule type" value="Genomic_DNA"/>
</dbReference>
<accession>A0ABV1CMS0</accession>
<name>A0ABV1CMS0_9FIRM</name>
<dbReference type="EC" id="3.5.1.28" evidence="5"/>
<reference evidence="5 6" key="1">
    <citation type="submission" date="2024-04" db="EMBL/GenBank/DDBJ databases">
        <title>Human intestinal bacterial collection.</title>
        <authorList>
            <person name="Pauvert C."/>
            <person name="Hitch T.C.A."/>
            <person name="Clavel T."/>
        </authorList>
    </citation>
    <scope>NUCLEOTIDE SEQUENCE [LARGE SCALE GENOMIC DNA]</scope>
    <source>
        <strain evidence="5 6">CLA-AA-H161</strain>
    </source>
</reference>
<keyword evidence="1" id="KW-0677">Repeat</keyword>